<gene>
    <name evidence="2" type="ORF">AB5J53_06235</name>
</gene>
<dbReference type="RefSeq" id="WP_369244603.1">
    <property type="nucleotide sequence ID" value="NZ_CP163443.1"/>
</dbReference>
<dbReference type="EMBL" id="CP163443">
    <property type="protein sequence ID" value="XDQ51272.1"/>
    <property type="molecule type" value="Genomic_DNA"/>
</dbReference>
<organism evidence="2">
    <name type="scientific">Streptomyces sp. R41</name>
    <dbReference type="NCBI Taxonomy" id="3238632"/>
    <lineage>
        <taxon>Bacteria</taxon>
        <taxon>Bacillati</taxon>
        <taxon>Actinomycetota</taxon>
        <taxon>Actinomycetes</taxon>
        <taxon>Kitasatosporales</taxon>
        <taxon>Streptomycetaceae</taxon>
        <taxon>Streptomyces</taxon>
    </lineage>
</organism>
<evidence type="ECO:0000256" key="1">
    <source>
        <dbReference type="SAM" id="MobiDB-lite"/>
    </source>
</evidence>
<proteinExistence type="predicted"/>
<sequence>MTSPAADGHVRVGGGITVVPVAHRPPLVARCPNPSCAGHFSRTPTGHSSRPARTEIA</sequence>
<protein>
    <submittedName>
        <fullName evidence="2">Uncharacterized protein</fullName>
    </submittedName>
</protein>
<dbReference type="AlphaFoldDB" id="A0AB39R886"/>
<evidence type="ECO:0000313" key="2">
    <source>
        <dbReference type="EMBL" id="XDQ51272.1"/>
    </source>
</evidence>
<name>A0AB39R886_9ACTN</name>
<accession>A0AB39R886</accession>
<feature type="region of interest" description="Disordered" evidence="1">
    <location>
        <begin position="36"/>
        <end position="57"/>
    </location>
</feature>
<reference evidence="2" key="1">
    <citation type="submission" date="2024-07" db="EMBL/GenBank/DDBJ databases">
        <authorList>
            <person name="Yu S.T."/>
        </authorList>
    </citation>
    <scope>NUCLEOTIDE SEQUENCE</scope>
    <source>
        <strain evidence="2">R41</strain>
    </source>
</reference>